<keyword evidence="3" id="KW-1185">Reference proteome</keyword>
<dbReference type="Proteomes" id="UP001594351">
    <property type="component" value="Unassembled WGS sequence"/>
</dbReference>
<sequence>MNIVKAFYPGVLHTTYSYIGKHFFAVSSLWGFKLDSGEAVLEQKLWTAIADMLGKNEMFDAGMPKVNGEVLVHGSFCSPTGKAVPGGKVSVSIGSVHKELAVFGDRTWLKGLGFAFDIKGPAPMTEMPISYANAFGGEGFKKNPIGKGFSSLKTETGTIHPLPNVEYADRLIGSQGDRPEPASYGRLDIMWQQRLSKAGTYDEKYIRERMPGLPDDIDWNYFNDAAPDQWIQGYFEGTEPFEISHMNPEKPVQRGQLPGVIGRCFVEHEVDGQASFKEIPTSLDTVWFFPAQNLGVLIHRGALQVNEDDGCDIKKLLLAHENLTDSPRSIKHYQSELKQRTDQETAALRMMNSSALIPEGCVCAFKALQAETDSDQEGLFGINVGTFVDQKVDEAKEKMEEQKAVMASQLEESGIDPQPYLDKFDLSNPEESPEMMKINELIEQALPGAVSDPDNIELSNMNLEKFSELEDYLNLFKDEKIEAAKDSVRRQMRRRPKKRI</sequence>
<evidence type="ECO:0000313" key="3">
    <source>
        <dbReference type="Proteomes" id="UP001594351"/>
    </source>
</evidence>
<protein>
    <submittedName>
        <fullName evidence="2">DUF2169 domain-containing protein</fullName>
    </submittedName>
</protein>
<dbReference type="Pfam" id="PF09937">
    <property type="entry name" value="DUF2169"/>
    <property type="match status" value="1"/>
</dbReference>
<organism evidence="2 3">
    <name type="scientific">candidate division CSSED10-310 bacterium</name>
    <dbReference type="NCBI Taxonomy" id="2855610"/>
    <lineage>
        <taxon>Bacteria</taxon>
        <taxon>Bacteria division CSSED10-310</taxon>
    </lineage>
</organism>
<feature type="domain" description="DUF2169" evidence="1">
    <location>
        <begin position="29"/>
        <end position="300"/>
    </location>
</feature>
<accession>A0ABV6Z1S8</accession>
<evidence type="ECO:0000313" key="2">
    <source>
        <dbReference type="EMBL" id="MFC1852414.1"/>
    </source>
</evidence>
<proteinExistence type="predicted"/>
<dbReference type="InterPro" id="IPR018683">
    <property type="entry name" value="DUF2169"/>
</dbReference>
<name>A0ABV6Z1S8_UNCC1</name>
<comment type="caution">
    <text evidence="2">The sequence shown here is derived from an EMBL/GenBank/DDBJ whole genome shotgun (WGS) entry which is preliminary data.</text>
</comment>
<evidence type="ECO:0000259" key="1">
    <source>
        <dbReference type="Pfam" id="PF09937"/>
    </source>
</evidence>
<gene>
    <name evidence="2" type="ORF">ACFL27_19625</name>
</gene>
<dbReference type="EMBL" id="JBHPBY010000310">
    <property type="protein sequence ID" value="MFC1852414.1"/>
    <property type="molecule type" value="Genomic_DNA"/>
</dbReference>
<reference evidence="2 3" key="1">
    <citation type="submission" date="2024-09" db="EMBL/GenBank/DDBJ databases">
        <title>Laminarin stimulates single cell rates of sulfate reduction while oxygen inhibits transcriptomic activity in coastal marine sediment.</title>
        <authorList>
            <person name="Lindsay M."/>
            <person name="Orcutt B."/>
            <person name="Emerson D."/>
            <person name="Stepanauskas R."/>
            <person name="D'Angelo T."/>
        </authorList>
    </citation>
    <scope>NUCLEOTIDE SEQUENCE [LARGE SCALE GENOMIC DNA]</scope>
    <source>
        <strain evidence="2">SAG AM-311-K15</strain>
    </source>
</reference>